<evidence type="ECO:0000313" key="10">
    <source>
        <dbReference type="Proteomes" id="UP000198725"/>
    </source>
</evidence>
<evidence type="ECO:0000259" key="8">
    <source>
        <dbReference type="Pfam" id="PF12704"/>
    </source>
</evidence>
<dbReference type="GO" id="GO:0022857">
    <property type="term" value="F:transmembrane transporter activity"/>
    <property type="evidence" value="ECO:0007669"/>
    <property type="project" value="TreeGrafter"/>
</dbReference>
<proteinExistence type="predicted"/>
<evidence type="ECO:0000259" key="7">
    <source>
        <dbReference type="Pfam" id="PF02687"/>
    </source>
</evidence>
<feature type="transmembrane region" description="Helical" evidence="6">
    <location>
        <begin position="359"/>
        <end position="388"/>
    </location>
</feature>
<feature type="transmembrane region" description="Helical" evidence="6">
    <location>
        <begin position="408"/>
        <end position="428"/>
    </location>
</feature>
<evidence type="ECO:0000256" key="6">
    <source>
        <dbReference type="SAM" id="Phobius"/>
    </source>
</evidence>
<dbReference type="Pfam" id="PF02687">
    <property type="entry name" value="FtsX"/>
    <property type="match status" value="1"/>
</dbReference>
<dbReference type="EMBL" id="FOSR01000003">
    <property type="protein sequence ID" value="SFK52417.1"/>
    <property type="molecule type" value="Genomic_DNA"/>
</dbReference>
<evidence type="ECO:0000256" key="1">
    <source>
        <dbReference type="ARBA" id="ARBA00004651"/>
    </source>
</evidence>
<evidence type="ECO:0000256" key="3">
    <source>
        <dbReference type="ARBA" id="ARBA00022692"/>
    </source>
</evidence>
<dbReference type="PANTHER" id="PTHR30572:SF18">
    <property type="entry name" value="ABC-TYPE MACROLIDE FAMILY EXPORT SYSTEM PERMEASE COMPONENT 2"/>
    <property type="match status" value="1"/>
</dbReference>
<dbReference type="InterPro" id="IPR025857">
    <property type="entry name" value="MacB_PCD"/>
</dbReference>
<name>A0A1I4A8K6_9GAMM</name>
<comment type="subcellular location">
    <subcellularLocation>
        <location evidence="1">Cell membrane</location>
        <topology evidence="1">Multi-pass membrane protein</topology>
    </subcellularLocation>
</comment>
<dbReference type="PANTHER" id="PTHR30572">
    <property type="entry name" value="MEMBRANE COMPONENT OF TRANSPORTER-RELATED"/>
    <property type="match status" value="1"/>
</dbReference>
<dbReference type="GO" id="GO:0005886">
    <property type="term" value="C:plasma membrane"/>
    <property type="evidence" value="ECO:0007669"/>
    <property type="project" value="UniProtKB-SubCell"/>
</dbReference>
<evidence type="ECO:0000256" key="2">
    <source>
        <dbReference type="ARBA" id="ARBA00022475"/>
    </source>
</evidence>
<gene>
    <name evidence="9" type="ORF">SAMN05192579_103298</name>
</gene>
<protein>
    <submittedName>
        <fullName evidence="9">Putative ABC transport system permease protein</fullName>
    </submittedName>
</protein>
<keyword evidence="10" id="KW-1185">Reference proteome</keyword>
<reference evidence="10" key="1">
    <citation type="submission" date="2016-10" db="EMBL/GenBank/DDBJ databases">
        <authorList>
            <person name="Varghese N."/>
            <person name="Submissions S."/>
        </authorList>
    </citation>
    <scope>NUCLEOTIDE SEQUENCE [LARGE SCALE GENOMIC DNA]</scope>
    <source>
        <strain evidence="10">MO64</strain>
    </source>
</reference>
<keyword evidence="4 6" id="KW-1133">Transmembrane helix</keyword>
<organism evidence="9 10">
    <name type="scientific">Rhodanobacter glycinis</name>
    <dbReference type="NCBI Taxonomy" id="582702"/>
    <lineage>
        <taxon>Bacteria</taxon>
        <taxon>Pseudomonadati</taxon>
        <taxon>Pseudomonadota</taxon>
        <taxon>Gammaproteobacteria</taxon>
        <taxon>Lysobacterales</taxon>
        <taxon>Rhodanobacteraceae</taxon>
        <taxon>Rhodanobacter</taxon>
    </lineage>
</organism>
<dbReference type="InterPro" id="IPR003838">
    <property type="entry name" value="ABC3_permease_C"/>
</dbReference>
<feature type="transmembrane region" description="Helical" evidence="6">
    <location>
        <begin position="318"/>
        <end position="338"/>
    </location>
</feature>
<accession>A0A1I4A8K6</accession>
<dbReference type="AlphaFoldDB" id="A0A1I4A8K6"/>
<feature type="domain" description="ABC3 transporter permease C-terminal" evidence="7">
    <location>
        <begin position="320"/>
        <end position="435"/>
    </location>
</feature>
<dbReference type="Proteomes" id="UP000198725">
    <property type="component" value="Unassembled WGS sequence"/>
</dbReference>
<keyword evidence="5 6" id="KW-0472">Membrane</keyword>
<dbReference type="RefSeq" id="WP_092702253.1">
    <property type="nucleotide sequence ID" value="NZ_FOSR01000003.1"/>
</dbReference>
<evidence type="ECO:0000313" key="9">
    <source>
        <dbReference type="EMBL" id="SFK52417.1"/>
    </source>
</evidence>
<feature type="domain" description="MacB-like periplasmic core" evidence="8">
    <location>
        <begin position="20"/>
        <end position="223"/>
    </location>
</feature>
<keyword evidence="2" id="KW-1003">Cell membrane</keyword>
<sequence length="442" mass="48309">MFGYYFNLAMLSLKRNKVLTALMVLAIAVGIGASMTTLTVMHILSGDPLPGRSTHLYYPQVDPTPDNSYYGHHKYPLPMMDDRSAVDLWSAHRADRQALVVDSAVKVRSPDSSLPLMMLGMTSTTADFFPMFGVPFEYGSAWTPADDAGHARVAVISSNLNARLFGGKDSVGKTLRLKDSDVRIVGVLKPWRPIPRFYSVAGGIGANGQGADPYAKPEDVFTPYFTGLEINDGNFQQYTCWGNPPVPGHLENSPCVWVSLWVELGSAAKASAYRDFMANYVQQQKALGRFQQTDTRMLDLMGWLDAEHVIPSDAQLQMWLAFAFLAICLFNTVGLLLAKFLRRGGEIGVRRALGASHRAVFAQCLTEAGLIGFIGGVGGWLLTLVGLWLVRRQQTPYSDLVHMDTAMFTMTIGLAIAVSLLAGTLPALRASRIAPALQLKTL</sequence>
<evidence type="ECO:0000256" key="5">
    <source>
        <dbReference type="ARBA" id="ARBA00023136"/>
    </source>
</evidence>
<evidence type="ECO:0000256" key="4">
    <source>
        <dbReference type="ARBA" id="ARBA00022989"/>
    </source>
</evidence>
<dbReference type="InterPro" id="IPR050250">
    <property type="entry name" value="Macrolide_Exporter_MacB"/>
</dbReference>
<dbReference type="Pfam" id="PF12704">
    <property type="entry name" value="MacB_PCD"/>
    <property type="match status" value="1"/>
</dbReference>
<keyword evidence="3 6" id="KW-0812">Transmembrane</keyword>